<keyword evidence="1" id="KW-0812">Transmembrane</keyword>
<proteinExistence type="predicted"/>
<gene>
    <name evidence="2" type="ORF">LIER_08258</name>
</gene>
<protein>
    <submittedName>
        <fullName evidence="2">Uncharacterized protein</fullName>
    </submittedName>
</protein>
<dbReference type="PANTHER" id="PTHR33344:SF7">
    <property type="entry name" value="TRANSMEMBRANE PROTEIN"/>
    <property type="match status" value="1"/>
</dbReference>
<keyword evidence="1" id="KW-1133">Transmembrane helix</keyword>
<accession>A0AAV3PBC2</accession>
<dbReference type="EMBL" id="BAABME010001326">
    <property type="protein sequence ID" value="GAA0148960.1"/>
    <property type="molecule type" value="Genomic_DNA"/>
</dbReference>
<organism evidence="2 3">
    <name type="scientific">Lithospermum erythrorhizon</name>
    <name type="common">Purple gromwell</name>
    <name type="synonym">Lithospermum officinale var. erythrorhizon</name>
    <dbReference type="NCBI Taxonomy" id="34254"/>
    <lineage>
        <taxon>Eukaryota</taxon>
        <taxon>Viridiplantae</taxon>
        <taxon>Streptophyta</taxon>
        <taxon>Embryophyta</taxon>
        <taxon>Tracheophyta</taxon>
        <taxon>Spermatophyta</taxon>
        <taxon>Magnoliopsida</taxon>
        <taxon>eudicotyledons</taxon>
        <taxon>Gunneridae</taxon>
        <taxon>Pentapetalae</taxon>
        <taxon>asterids</taxon>
        <taxon>lamiids</taxon>
        <taxon>Boraginales</taxon>
        <taxon>Boraginaceae</taxon>
        <taxon>Boraginoideae</taxon>
        <taxon>Lithospermeae</taxon>
        <taxon>Lithospermum</taxon>
    </lineage>
</organism>
<feature type="transmembrane region" description="Helical" evidence="1">
    <location>
        <begin position="20"/>
        <end position="39"/>
    </location>
</feature>
<dbReference type="PANTHER" id="PTHR33344">
    <property type="entry name" value="OS02G0761600 PROTEIN"/>
    <property type="match status" value="1"/>
</dbReference>
<comment type="caution">
    <text evidence="2">The sequence shown here is derived from an EMBL/GenBank/DDBJ whole genome shotgun (WGS) entry which is preliminary data.</text>
</comment>
<dbReference type="AlphaFoldDB" id="A0AAV3PBC2"/>
<evidence type="ECO:0000313" key="3">
    <source>
        <dbReference type="Proteomes" id="UP001454036"/>
    </source>
</evidence>
<evidence type="ECO:0000313" key="2">
    <source>
        <dbReference type="EMBL" id="GAA0148960.1"/>
    </source>
</evidence>
<dbReference type="Proteomes" id="UP001454036">
    <property type="component" value="Unassembled WGS sequence"/>
</dbReference>
<name>A0AAV3PBC2_LITER</name>
<evidence type="ECO:0000256" key="1">
    <source>
        <dbReference type="SAM" id="Phobius"/>
    </source>
</evidence>
<keyword evidence="1" id="KW-0472">Membrane</keyword>
<keyword evidence="3" id="KW-1185">Reference proteome</keyword>
<sequence>MEKVHSWWKLKFVLSYKNATILVCLFNLITAFFLLQSFISSSSRTTDFYRDIKESEDLRRAMMPLDLIQRVKEIEMEAYVEPEAGQQGETKQTVAVDLISRLNNKHSYSDAGNMKALEEWRKRKMERARQRELGKDGAFVAHA</sequence>
<reference evidence="2 3" key="1">
    <citation type="submission" date="2024-01" db="EMBL/GenBank/DDBJ databases">
        <title>The complete chloroplast genome sequence of Lithospermum erythrorhizon: insights into the phylogenetic relationship among Boraginaceae species and the maternal lineages of purple gromwells.</title>
        <authorList>
            <person name="Okada T."/>
            <person name="Watanabe K."/>
        </authorList>
    </citation>
    <scope>NUCLEOTIDE SEQUENCE [LARGE SCALE GENOMIC DNA]</scope>
</reference>